<dbReference type="OrthoDB" id="5985978at2759"/>
<sequence>MAICSLFLAGLLISFIYGDATIKETETLGYNLKDSSSSNSRCSVCRHGRDGLNGRDGMNGRDGVNGIDGCDGMPGKQGVQGPPGKDGLQGSTGKDGKDLLASQWKDCVWNQINDNKDKGLVRECSFKKKYATTYLRISVSSNGRVYGCSGCCKRWFVTIDNKECAPAPIDFSHYRADAKTDDDVGQFLLKGNCRIPKTGSVKIGFHIGNCHGIGDADGYTGYKQVTRIMIEEIAPPQA</sequence>
<dbReference type="RefSeq" id="XP_066920066.1">
    <property type="nucleotide sequence ID" value="XM_067063965.1"/>
</dbReference>
<keyword evidence="5" id="KW-1185">Reference proteome</keyword>
<keyword evidence="2" id="KW-0732">Signal</keyword>
<feature type="region of interest" description="Disordered" evidence="1">
    <location>
        <begin position="72"/>
        <end position="92"/>
    </location>
</feature>
<dbReference type="Pfam" id="PF25815">
    <property type="entry name" value="CTHRC1_C"/>
    <property type="match status" value="1"/>
</dbReference>
<dbReference type="Pfam" id="PF01391">
    <property type="entry name" value="Collagen"/>
    <property type="match status" value="1"/>
</dbReference>
<dbReference type="Gene3D" id="1.20.5.320">
    <property type="entry name" value="6-Phosphogluconate Dehydrogenase, domain 3"/>
    <property type="match status" value="1"/>
</dbReference>
<evidence type="ECO:0000313" key="5">
    <source>
        <dbReference type="Proteomes" id="UP000594262"/>
    </source>
</evidence>
<feature type="compositionally biased region" description="Low complexity" evidence="1">
    <location>
        <begin position="73"/>
        <end position="86"/>
    </location>
</feature>
<dbReference type="InterPro" id="IPR008160">
    <property type="entry name" value="Collagen"/>
</dbReference>
<name>A0A7M5WS55_9CNID</name>
<evidence type="ECO:0000313" key="4">
    <source>
        <dbReference type="EnsemblMetazoa" id="CLYHEMP008836.1"/>
    </source>
</evidence>
<evidence type="ECO:0000259" key="3">
    <source>
        <dbReference type="Pfam" id="PF25815"/>
    </source>
</evidence>
<evidence type="ECO:0000256" key="2">
    <source>
        <dbReference type="SAM" id="SignalP"/>
    </source>
</evidence>
<dbReference type="AlphaFoldDB" id="A0A7M5WS55"/>
<dbReference type="InterPro" id="IPR057873">
    <property type="entry name" value="CTHRC1_C"/>
</dbReference>
<protein>
    <recommendedName>
        <fullName evidence="3">CTHRC1 C-terminal domain-containing protein</fullName>
    </recommendedName>
</protein>
<accession>A0A7M5WS55</accession>
<organism evidence="4 5">
    <name type="scientific">Clytia hemisphaerica</name>
    <dbReference type="NCBI Taxonomy" id="252671"/>
    <lineage>
        <taxon>Eukaryota</taxon>
        <taxon>Metazoa</taxon>
        <taxon>Cnidaria</taxon>
        <taxon>Hydrozoa</taxon>
        <taxon>Hydroidolina</taxon>
        <taxon>Leptothecata</taxon>
        <taxon>Obeliida</taxon>
        <taxon>Clytiidae</taxon>
        <taxon>Clytia</taxon>
    </lineage>
</organism>
<dbReference type="GeneID" id="136807386"/>
<feature type="signal peptide" evidence="2">
    <location>
        <begin position="1"/>
        <end position="18"/>
    </location>
</feature>
<feature type="chain" id="PRO_5029760505" description="CTHRC1 C-terminal domain-containing protein" evidence="2">
    <location>
        <begin position="19"/>
        <end position="238"/>
    </location>
</feature>
<proteinExistence type="predicted"/>
<evidence type="ECO:0000256" key="1">
    <source>
        <dbReference type="SAM" id="MobiDB-lite"/>
    </source>
</evidence>
<dbReference type="Proteomes" id="UP000594262">
    <property type="component" value="Unplaced"/>
</dbReference>
<dbReference type="EnsemblMetazoa" id="CLYHEMT008836.1">
    <property type="protein sequence ID" value="CLYHEMP008836.1"/>
    <property type="gene ID" value="CLYHEMG008836"/>
</dbReference>
<reference evidence="4" key="1">
    <citation type="submission" date="2021-01" db="UniProtKB">
        <authorList>
            <consortium name="EnsemblMetazoa"/>
        </authorList>
    </citation>
    <scope>IDENTIFICATION</scope>
</reference>
<feature type="domain" description="CTHRC1 C-terminal" evidence="3">
    <location>
        <begin position="101"/>
        <end position="230"/>
    </location>
</feature>